<evidence type="ECO:0000256" key="6">
    <source>
        <dbReference type="ARBA" id="ARBA00022840"/>
    </source>
</evidence>
<dbReference type="PROSITE" id="PS00108">
    <property type="entry name" value="PROTEIN_KINASE_ST"/>
    <property type="match status" value="1"/>
</dbReference>
<feature type="region of interest" description="Disordered" evidence="11">
    <location>
        <begin position="66"/>
        <end position="97"/>
    </location>
</feature>
<gene>
    <name evidence="13" type="ORF">VNO78_25226</name>
</gene>
<reference evidence="13 14" key="1">
    <citation type="submission" date="2024-01" db="EMBL/GenBank/DDBJ databases">
        <title>The genomes of 5 underutilized Papilionoideae crops provide insights into root nodulation and disease resistanc.</title>
        <authorList>
            <person name="Jiang F."/>
        </authorList>
    </citation>
    <scope>NUCLEOTIDE SEQUENCE [LARGE SCALE GENOMIC DNA]</scope>
    <source>
        <strain evidence="13">DUOXIRENSHENG_FW03</strain>
        <tissue evidence="13">Leaves</tissue>
    </source>
</reference>
<accession>A0AAN9S5J1</accession>
<dbReference type="InterPro" id="IPR011009">
    <property type="entry name" value="Kinase-like_dom_sf"/>
</dbReference>
<dbReference type="CDD" id="cd14066">
    <property type="entry name" value="STKc_IRAK"/>
    <property type="match status" value="1"/>
</dbReference>
<evidence type="ECO:0000256" key="10">
    <source>
        <dbReference type="RuleBase" id="RU000304"/>
    </source>
</evidence>
<feature type="compositionally biased region" description="Polar residues" evidence="11">
    <location>
        <begin position="21"/>
        <end position="42"/>
    </location>
</feature>
<keyword evidence="3" id="KW-0808">Transferase</keyword>
<dbReference type="GO" id="GO:0005524">
    <property type="term" value="F:ATP binding"/>
    <property type="evidence" value="ECO:0007669"/>
    <property type="project" value="UniProtKB-UniRule"/>
</dbReference>
<feature type="region of interest" description="Disordered" evidence="11">
    <location>
        <begin position="1"/>
        <end position="43"/>
    </location>
</feature>
<dbReference type="EC" id="2.7.11.1" evidence="1"/>
<name>A0AAN9S5J1_PSOTE</name>
<dbReference type="SUPFAM" id="SSF56112">
    <property type="entry name" value="Protein kinase-like (PK-like)"/>
    <property type="match status" value="1"/>
</dbReference>
<dbReference type="SMART" id="SM00220">
    <property type="entry name" value="S_TKc"/>
    <property type="match status" value="1"/>
</dbReference>
<evidence type="ECO:0000256" key="11">
    <source>
        <dbReference type="SAM" id="MobiDB-lite"/>
    </source>
</evidence>
<dbReference type="PROSITE" id="PS50011">
    <property type="entry name" value="PROTEIN_KINASE_DOM"/>
    <property type="match status" value="1"/>
</dbReference>
<dbReference type="PANTHER" id="PTHR47989">
    <property type="entry name" value="OS01G0750732 PROTEIN"/>
    <property type="match status" value="1"/>
</dbReference>
<evidence type="ECO:0000256" key="1">
    <source>
        <dbReference type="ARBA" id="ARBA00012513"/>
    </source>
</evidence>
<evidence type="ECO:0000256" key="5">
    <source>
        <dbReference type="ARBA" id="ARBA00022777"/>
    </source>
</evidence>
<dbReference type="FunFam" id="3.30.200.20:FF:001335">
    <property type="entry name" value="Calmodulin-binding receptor-like cytoplasmic kinase 2"/>
    <property type="match status" value="1"/>
</dbReference>
<feature type="binding site" evidence="9">
    <location>
        <position position="162"/>
    </location>
    <ligand>
        <name>ATP</name>
        <dbReference type="ChEBI" id="CHEBI:30616"/>
    </ligand>
</feature>
<protein>
    <recommendedName>
        <fullName evidence="1">non-specific serine/threonine protein kinase</fullName>
        <ecNumber evidence="1">2.7.11.1</ecNumber>
    </recommendedName>
</protein>
<keyword evidence="4 9" id="KW-0547">Nucleotide-binding</keyword>
<keyword evidence="14" id="KW-1185">Reference proteome</keyword>
<dbReference type="EMBL" id="JAYMYS010000006">
    <property type="protein sequence ID" value="KAK7389929.1"/>
    <property type="molecule type" value="Genomic_DNA"/>
</dbReference>
<comment type="catalytic activity">
    <reaction evidence="7">
        <text>L-threonyl-[protein] + ATP = O-phospho-L-threonyl-[protein] + ADP + H(+)</text>
        <dbReference type="Rhea" id="RHEA:46608"/>
        <dbReference type="Rhea" id="RHEA-COMP:11060"/>
        <dbReference type="Rhea" id="RHEA-COMP:11605"/>
        <dbReference type="ChEBI" id="CHEBI:15378"/>
        <dbReference type="ChEBI" id="CHEBI:30013"/>
        <dbReference type="ChEBI" id="CHEBI:30616"/>
        <dbReference type="ChEBI" id="CHEBI:61977"/>
        <dbReference type="ChEBI" id="CHEBI:456216"/>
        <dbReference type="EC" id="2.7.11.1"/>
    </reaction>
</comment>
<evidence type="ECO:0000256" key="9">
    <source>
        <dbReference type="PROSITE-ProRule" id="PRU10141"/>
    </source>
</evidence>
<dbReference type="AlphaFoldDB" id="A0AAN9S5J1"/>
<feature type="compositionally biased region" description="Low complexity" evidence="11">
    <location>
        <begin position="83"/>
        <end position="97"/>
    </location>
</feature>
<keyword evidence="2 10" id="KW-0723">Serine/threonine-protein kinase</keyword>
<keyword evidence="6 9" id="KW-0067">ATP-binding</keyword>
<dbReference type="Proteomes" id="UP001386955">
    <property type="component" value="Unassembled WGS sequence"/>
</dbReference>
<evidence type="ECO:0000256" key="8">
    <source>
        <dbReference type="ARBA" id="ARBA00048679"/>
    </source>
</evidence>
<dbReference type="InterPro" id="IPR000719">
    <property type="entry name" value="Prot_kinase_dom"/>
</dbReference>
<dbReference type="PANTHER" id="PTHR47989:SF71">
    <property type="entry name" value="PROTEIN KINASE DOMAIN-CONTAINING PROTEIN"/>
    <property type="match status" value="1"/>
</dbReference>
<evidence type="ECO:0000259" key="12">
    <source>
        <dbReference type="PROSITE" id="PS50011"/>
    </source>
</evidence>
<dbReference type="PROSITE" id="PS00107">
    <property type="entry name" value="PROTEIN_KINASE_ATP"/>
    <property type="match status" value="1"/>
</dbReference>
<comment type="catalytic activity">
    <reaction evidence="8">
        <text>L-seryl-[protein] + ATP = O-phospho-L-seryl-[protein] + ADP + H(+)</text>
        <dbReference type="Rhea" id="RHEA:17989"/>
        <dbReference type="Rhea" id="RHEA-COMP:9863"/>
        <dbReference type="Rhea" id="RHEA-COMP:11604"/>
        <dbReference type="ChEBI" id="CHEBI:15378"/>
        <dbReference type="ChEBI" id="CHEBI:29999"/>
        <dbReference type="ChEBI" id="CHEBI:30616"/>
        <dbReference type="ChEBI" id="CHEBI:83421"/>
        <dbReference type="ChEBI" id="CHEBI:456216"/>
        <dbReference type="EC" id="2.7.11.1"/>
    </reaction>
</comment>
<comment type="similarity">
    <text evidence="10">Belongs to the protein kinase superfamily.</text>
</comment>
<proteinExistence type="inferred from homology"/>
<dbReference type="InterPro" id="IPR008271">
    <property type="entry name" value="Ser/Thr_kinase_AS"/>
</dbReference>
<dbReference type="Pfam" id="PF00069">
    <property type="entry name" value="Pkinase"/>
    <property type="match status" value="1"/>
</dbReference>
<dbReference type="InterPro" id="IPR017441">
    <property type="entry name" value="Protein_kinase_ATP_BS"/>
</dbReference>
<evidence type="ECO:0000256" key="7">
    <source>
        <dbReference type="ARBA" id="ARBA00047899"/>
    </source>
</evidence>
<evidence type="ECO:0000256" key="4">
    <source>
        <dbReference type="ARBA" id="ARBA00022741"/>
    </source>
</evidence>
<comment type="caution">
    <text evidence="13">The sequence shown here is derived from an EMBL/GenBank/DDBJ whole genome shotgun (WGS) entry which is preliminary data.</text>
</comment>
<organism evidence="13 14">
    <name type="scientific">Psophocarpus tetragonolobus</name>
    <name type="common">Winged bean</name>
    <name type="synonym">Dolichos tetragonolobus</name>
    <dbReference type="NCBI Taxonomy" id="3891"/>
    <lineage>
        <taxon>Eukaryota</taxon>
        <taxon>Viridiplantae</taxon>
        <taxon>Streptophyta</taxon>
        <taxon>Embryophyta</taxon>
        <taxon>Tracheophyta</taxon>
        <taxon>Spermatophyta</taxon>
        <taxon>Magnoliopsida</taxon>
        <taxon>eudicotyledons</taxon>
        <taxon>Gunneridae</taxon>
        <taxon>Pentapetalae</taxon>
        <taxon>rosids</taxon>
        <taxon>fabids</taxon>
        <taxon>Fabales</taxon>
        <taxon>Fabaceae</taxon>
        <taxon>Papilionoideae</taxon>
        <taxon>50 kb inversion clade</taxon>
        <taxon>NPAAA clade</taxon>
        <taxon>indigoferoid/millettioid clade</taxon>
        <taxon>Phaseoleae</taxon>
        <taxon>Psophocarpus</taxon>
    </lineage>
</organism>
<dbReference type="Gene3D" id="3.30.200.20">
    <property type="entry name" value="Phosphorylase Kinase, domain 1"/>
    <property type="match status" value="1"/>
</dbReference>
<feature type="domain" description="Protein kinase" evidence="12">
    <location>
        <begin position="130"/>
        <end position="407"/>
    </location>
</feature>
<keyword evidence="5" id="KW-0418">Kinase</keyword>
<evidence type="ECO:0000313" key="13">
    <source>
        <dbReference type="EMBL" id="KAK7389929.1"/>
    </source>
</evidence>
<dbReference type="Gene3D" id="1.10.510.10">
    <property type="entry name" value="Transferase(Phosphotransferase) domain 1"/>
    <property type="match status" value="1"/>
</dbReference>
<dbReference type="GO" id="GO:0004674">
    <property type="term" value="F:protein serine/threonine kinase activity"/>
    <property type="evidence" value="ECO:0007669"/>
    <property type="project" value="UniProtKB-KW"/>
</dbReference>
<dbReference type="FunFam" id="1.10.510.10:FF:000300">
    <property type="entry name" value="Calmodulin-binding receptor-like cytoplasmic kinase 3"/>
    <property type="match status" value="1"/>
</dbReference>
<evidence type="ECO:0000256" key="3">
    <source>
        <dbReference type="ARBA" id="ARBA00022679"/>
    </source>
</evidence>
<evidence type="ECO:0000256" key="2">
    <source>
        <dbReference type="ARBA" id="ARBA00022527"/>
    </source>
</evidence>
<evidence type="ECO:0000313" key="14">
    <source>
        <dbReference type="Proteomes" id="UP001386955"/>
    </source>
</evidence>
<sequence>MTSPYTNHHRSSSDHRSTRSKVPTSPYASSELTTSTVSSRRNPVSAAAKSFAGIFAGCFTPPDPVSSKSLGDSEEFKSSSTVSNASRSGSQRGRGSNRGISISSYNIIQAKEPGIVKFTMEEIYQVTRNFSPSFKIGQGGFGAVYKAKLLDGTVVAVKRAKKSVYEKHLGVEFQSEIQTLSRVEHLNLVKFYGYLEQEDERIIVVEYVPNGTLREHLDCIHGSVLDLTSRLDIAIDVSHALTYLHMYIDHPIIHRDIKSSNILLTENFRAKVADFGFARQAPDGDSGMTHVSTQVKGTAGYLDPEYLKTYQLTEKSDVYSFGVLLVELVTGRRPIEPKFELRERITAKWAMKRFIDGDAISVLDPRLEQTAANTLALEKILELALQCLAPRRQNRPSMKRCAEVLWTIRKDFREQLSASNFRSYSTTSERNTSMKE</sequence>